<dbReference type="GO" id="GO:0051011">
    <property type="term" value="F:microtubule minus-end binding"/>
    <property type="evidence" value="ECO:0007669"/>
    <property type="project" value="TreeGrafter"/>
</dbReference>
<gene>
    <name evidence="9" type="primary">Tubgcp4-L</name>
    <name evidence="9" type="ORF">Hamer_G005004</name>
</gene>
<dbReference type="AlphaFoldDB" id="A0A8J5K494"/>
<dbReference type="GO" id="GO:0000278">
    <property type="term" value="P:mitotic cell cycle"/>
    <property type="evidence" value="ECO:0007669"/>
    <property type="project" value="TreeGrafter"/>
</dbReference>
<comment type="subcellular location">
    <subcellularLocation>
        <location evidence="1 6">Cytoplasm</location>
        <location evidence="1 6">Cytoskeleton</location>
        <location evidence="1 6">Microtubule organizing center</location>
    </subcellularLocation>
</comment>
<evidence type="ECO:0000313" key="10">
    <source>
        <dbReference type="Proteomes" id="UP000747542"/>
    </source>
</evidence>
<dbReference type="InterPro" id="IPR042241">
    <property type="entry name" value="GCP_C_sf"/>
</dbReference>
<evidence type="ECO:0000256" key="6">
    <source>
        <dbReference type="RuleBase" id="RU363050"/>
    </source>
</evidence>
<dbReference type="GO" id="GO:0005874">
    <property type="term" value="C:microtubule"/>
    <property type="evidence" value="ECO:0007669"/>
    <property type="project" value="UniProtKB-KW"/>
</dbReference>
<dbReference type="GO" id="GO:0031122">
    <property type="term" value="P:cytoplasmic microtubule organization"/>
    <property type="evidence" value="ECO:0007669"/>
    <property type="project" value="TreeGrafter"/>
</dbReference>
<proteinExistence type="inferred from homology"/>
<dbReference type="GO" id="GO:0051225">
    <property type="term" value="P:spindle assembly"/>
    <property type="evidence" value="ECO:0007669"/>
    <property type="project" value="TreeGrafter"/>
</dbReference>
<dbReference type="EMBL" id="JAHLQT010024959">
    <property type="protein sequence ID" value="KAG7164619.1"/>
    <property type="molecule type" value="Genomic_DNA"/>
</dbReference>
<feature type="domain" description="Gamma tubulin complex component protein N-terminal" evidence="8">
    <location>
        <begin position="37"/>
        <end position="294"/>
    </location>
</feature>
<organism evidence="9 10">
    <name type="scientific">Homarus americanus</name>
    <name type="common">American lobster</name>
    <dbReference type="NCBI Taxonomy" id="6706"/>
    <lineage>
        <taxon>Eukaryota</taxon>
        <taxon>Metazoa</taxon>
        <taxon>Ecdysozoa</taxon>
        <taxon>Arthropoda</taxon>
        <taxon>Crustacea</taxon>
        <taxon>Multicrustacea</taxon>
        <taxon>Malacostraca</taxon>
        <taxon>Eumalacostraca</taxon>
        <taxon>Eucarida</taxon>
        <taxon>Decapoda</taxon>
        <taxon>Pleocyemata</taxon>
        <taxon>Astacidea</taxon>
        <taxon>Nephropoidea</taxon>
        <taxon>Nephropidae</taxon>
        <taxon>Homarus</taxon>
    </lineage>
</organism>
<evidence type="ECO:0000256" key="1">
    <source>
        <dbReference type="ARBA" id="ARBA00004267"/>
    </source>
</evidence>
<dbReference type="Gene3D" id="1.20.120.1900">
    <property type="entry name" value="Gamma-tubulin complex, C-terminal domain"/>
    <property type="match status" value="1"/>
</dbReference>
<dbReference type="InterPro" id="IPR007259">
    <property type="entry name" value="GCP"/>
</dbReference>
<name>A0A8J5K494_HOMAM</name>
<evidence type="ECO:0000256" key="3">
    <source>
        <dbReference type="ARBA" id="ARBA00022490"/>
    </source>
</evidence>
<accession>A0A8J5K494</accession>
<keyword evidence="5 6" id="KW-0206">Cytoskeleton</keyword>
<keyword evidence="3 6" id="KW-0963">Cytoplasm</keyword>
<dbReference type="Proteomes" id="UP000747542">
    <property type="component" value="Unassembled WGS sequence"/>
</dbReference>
<evidence type="ECO:0000256" key="2">
    <source>
        <dbReference type="ARBA" id="ARBA00010337"/>
    </source>
</evidence>
<keyword evidence="10" id="KW-1185">Reference proteome</keyword>
<dbReference type="GO" id="GO:0043015">
    <property type="term" value="F:gamma-tubulin binding"/>
    <property type="evidence" value="ECO:0007669"/>
    <property type="project" value="InterPro"/>
</dbReference>
<reference evidence="9" key="1">
    <citation type="journal article" date="2021" name="Sci. Adv.">
        <title>The American lobster genome reveals insights on longevity, neural, and immune adaptations.</title>
        <authorList>
            <person name="Polinski J.M."/>
            <person name="Zimin A.V."/>
            <person name="Clark K.F."/>
            <person name="Kohn A.B."/>
            <person name="Sadowski N."/>
            <person name="Timp W."/>
            <person name="Ptitsyn A."/>
            <person name="Khanna P."/>
            <person name="Romanova D.Y."/>
            <person name="Williams P."/>
            <person name="Greenwood S.J."/>
            <person name="Moroz L.L."/>
            <person name="Walt D.R."/>
            <person name="Bodnar A.G."/>
        </authorList>
    </citation>
    <scope>NUCLEOTIDE SEQUENCE</scope>
    <source>
        <strain evidence="9">GMGI-L3</strain>
    </source>
</reference>
<feature type="domain" description="Gamma tubulin complex component C-terminal" evidence="7">
    <location>
        <begin position="305"/>
        <end position="604"/>
    </location>
</feature>
<protein>
    <recommendedName>
        <fullName evidence="6">Gamma-tubulin complex component</fullName>
    </recommendedName>
</protein>
<evidence type="ECO:0000256" key="4">
    <source>
        <dbReference type="ARBA" id="ARBA00022701"/>
    </source>
</evidence>
<comment type="caution">
    <text evidence="9">The sequence shown here is derived from an EMBL/GenBank/DDBJ whole genome shotgun (WGS) entry which is preliminary data.</text>
</comment>
<dbReference type="InterPro" id="IPR040457">
    <property type="entry name" value="GCP_C"/>
</dbReference>
<dbReference type="GO" id="GO:0051321">
    <property type="term" value="P:meiotic cell cycle"/>
    <property type="evidence" value="ECO:0007669"/>
    <property type="project" value="TreeGrafter"/>
</dbReference>
<dbReference type="PANTHER" id="PTHR19302:SF27">
    <property type="entry name" value="GAMMA-TUBULIN COMPLEX COMPONENT 4"/>
    <property type="match status" value="1"/>
</dbReference>
<evidence type="ECO:0000259" key="8">
    <source>
        <dbReference type="Pfam" id="PF17681"/>
    </source>
</evidence>
<dbReference type="GO" id="GO:0000930">
    <property type="term" value="C:gamma-tubulin complex"/>
    <property type="evidence" value="ECO:0007669"/>
    <property type="project" value="TreeGrafter"/>
</dbReference>
<dbReference type="GO" id="GO:0007020">
    <property type="term" value="P:microtubule nucleation"/>
    <property type="evidence" value="ECO:0007669"/>
    <property type="project" value="InterPro"/>
</dbReference>
<sequence>MLHDLISAVKGIGGDMFVGKEDFRFEVSNDLGFLHPNKKHRCGLYLSSLAAALLKTAQTFHTTVVELEYRLLSDPHLPLSELLLTLQPTAPLLASLSSLVTQIEEKNAHGCMILEVLHKHTANSVAHVKQVLMRVEQEVHSVLFDQLTHWLLHGLLLDPHHELFIHFSSNEAPSEIQQMDALSLEGMENLSLSPECMLRLEMLPSHIPLSVAEKILFIGEAILVFEREAKKENGVVDTAAVSSLSGQVLKSREEEFKALINTLGQEPTFSIIQFSQVIETIRHCISQELWKLVMGAGLVAEVGDLKAVFLLGRGELYQTLIPSVTPYLLNSAPNANFDGLFQLAGRQVLLEEGMLEKFTLSLKTQLTQSSQTKEQPDKSWRSLRLDYHAKWPLHKLFTSAVQDKYNAIFTFLLDVRRAQFRLQQLWITQMRTKFQRKSEADRLQWTLRHHMSLLIDNIQYYLQVDVLESQHWQLIAEIGKTHDYQHLVRAHHNFLVSVSAQCFLNNTLVSNCLQHLLKLIHKFCSILESLFNNDSKGKNALLLPVLPLGTQPVLLNSTEQIKELNEAFERAAARLFFVLSNLRLHQGSQYTSQLIMRIDYNKYYSKNTAVRRFKPALNDI</sequence>
<dbReference type="PANTHER" id="PTHR19302">
    <property type="entry name" value="GAMMA TUBULIN COMPLEX PROTEIN"/>
    <property type="match status" value="1"/>
</dbReference>
<evidence type="ECO:0000259" key="7">
    <source>
        <dbReference type="Pfam" id="PF04130"/>
    </source>
</evidence>
<evidence type="ECO:0000256" key="5">
    <source>
        <dbReference type="ARBA" id="ARBA00023212"/>
    </source>
</evidence>
<keyword evidence="4 6" id="KW-0493">Microtubule</keyword>
<dbReference type="Pfam" id="PF17681">
    <property type="entry name" value="GCP_N_terminal"/>
    <property type="match status" value="1"/>
</dbReference>
<dbReference type="InterPro" id="IPR041470">
    <property type="entry name" value="GCP_N"/>
</dbReference>
<evidence type="ECO:0000313" key="9">
    <source>
        <dbReference type="EMBL" id="KAG7164619.1"/>
    </source>
</evidence>
<dbReference type="Pfam" id="PF04130">
    <property type="entry name" value="GCP_C_terminal"/>
    <property type="match status" value="1"/>
</dbReference>
<comment type="similarity">
    <text evidence="2 6">Belongs to the TUBGCP family.</text>
</comment>
<dbReference type="GO" id="GO:0000922">
    <property type="term" value="C:spindle pole"/>
    <property type="evidence" value="ECO:0007669"/>
    <property type="project" value="InterPro"/>
</dbReference>